<keyword evidence="1" id="KW-1185">Reference proteome</keyword>
<accession>A0A915J415</accession>
<evidence type="ECO:0000313" key="2">
    <source>
        <dbReference type="WBParaSite" id="nRc.2.0.1.t21166-RA"/>
    </source>
</evidence>
<dbReference type="WBParaSite" id="nRc.2.0.1.t21166-RA">
    <property type="protein sequence ID" value="nRc.2.0.1.t21166-RA"/>
    <property type="gene ID" value="nRc.2.0.1.g21166"/>
</dbReference>
<name>A0A915J415_ROMCU</name>
<dbReference type="Proteomes" id="UP000887565">
    <property type="component" value="Unplaced"/>
</dbReference>
<sequence>MKLDIPLGLGLTVDIVLGLGLPRHSQAAGIASWIDTGNLNIPTNRIHRLCYTTNLRVPLKC</sequence>
<dbReference type="AlphaFoldDB" id="A0A915J415"/>
<reference evidence="2" key="1">
    <citation type="submission" date="2022-11" db="UniProtKB">
        <authorList>
            <consortium name="WormBaseParasite"/>
        </authorList>
    </citation>
    <scope>IDENTIFICATION</scope>
</reference>
<evidence type="ECO:0000313" key="1">
    <source>
        <dbReference type="Proteomes" id="UP000887565"/>
    </source>
</evidence>
<proteinExistence type="predicted"/>
<protein>
    <submittedName>
        <fullName evidence="2">Uncharacterized protein</fullName>
    </submittedName>
</protein>
<organism evidence="1 2">
    <name type="scientific">Romanomermis culicivorax</name>
    <name type="common">Nematode worm</name>
    <dbReference type="NCBI Taxonomy" id="13658"/>
    <lineage>
        <taxon>Eukaryota</taxon>
        <taxon>Metazoa</taxon>
        <taxon>Ecdysozoa</taxon>
        <taxon>Nematoda</taxon>
        <taxon>Enoplea</taxon>
        <taxon>Dorylaimia</taxon>
        <taxon>Mermithida</taxon>
        <taxon>Mermithoidea</taxon>
        <taxon>Mermithidae</taxon>
        <taxon>Romanomermis</taxon>
    </lineage>
</organism>